<name>A0A381FFA4_9FLAO</name>
<dbReference type="EMBL" id="UFVS01000001">
    <property type="protein sequence ID" value="SUX45184.1"/>
    <property type="molecule type" value="Genomic_DNA"/>
</dbReference>
<dbReference type="GeneID" id="303674318"/>
<reference evidence="3 5" key="2">
    <citation type="submission" date="2018-06" db="EMBL/GenBank/DDBJ databases">
        <authorList>
            <consortium name="Pathogen Informatics"/>
            <person name="Doyle S."/>
        </authorList>
    </citation>
    <scope>NUCLEOTIDE SEQUENCE [LARGE SCALE GENOMIC DNA]</scope>
    <source>
        <strain evidence="3 5">NCTC13560</strain>
    </source>
</reference>
<dbReference type="RefSeq" id="WP_076558154.1">
    <property type="nucleotide sequence ID" value="NZ_CP033929.1"/>
</dbReference>
<keyword evidence="4" id="KW-1185">Reference proteome</keyword>
<feature type="chain" id="PRO_5016657208" evidence="1">
    <location>
        <begin position="22"/>
        <end position="154"/>
    </location>
</feature>
<sequence length="154" mass="16671">MKNFKSIFSVLVMSLMMFSCNESNQREEVTNEIKRVETIILPGGTNAKGEISGTVEFTFNENSEAVTDIVMSPNLSDYLNLSDEELEVMVNNEVQATTAGAGEHDHASCIQGCNTTYTNADGTKKPGRGACKFNCWVSTTVQVLKAVATITAST</sequence>
<protein>
    <submittedName>
        <fullName evidence="3">Uncharacterized protein</fullName>
    </submittedName>
</protein>
<dbReference type="PROSITE" id="PS51257">
    <property type="entry name" value="PROKAR_LIPOPROTEIN"/>
    <property type="match status" value="1"/>
</dbReference>
<dbReference type="OrthoDB" id="1454770at2"/>
<keyword evidence="1" id="KW-0732">Signal</keyword>
<accession>A0A381FFA4</accession>
<dbReference type="AlphaFoldDB" id="A0A381FFA4"/>
<dbReference type="KEGG" id="cil:EG358_11455"/>
<proteinExistence type="predicted"/>
<organism evidence="3 5">
    <name type="scientific">Chryseobacterium indoltheticum</name>
    <dbReference type="NCBI Taxonomy" id="254"/>
    <lineage>
        <taxon>Bacteria</taxon>
        <taxon>Pseudomonadati</taxon>
        <taxon>Bacteroidota</taxon>
        <taxon>Flavobacteriia</taxon>
        <taxon>Flavobacteriales</taxon>
        <taxon>Weeksellaceae</taxon>
        <taxon>Chryseobacterium group</taxon>
        <taxon>Chryseobacterium</taxon>
    </lineage>
</organism>
<dbReference type="Proteomes" id="UP000255231">
    <property type="component" value="Unassembled WGS sequence"/>
</dbReference>
<evidence type="ECO:0000313" key="4">
    <source>
        <dbReference type="Proteomes" id="UP000185725"/>
    </source>
</evidence>
<evidence type="ECO:0000313" key="2">
    <source>
        <dbReference type="EMBL" id="SIQ02705.1"/>
    </source>
</evidence>
<feature type="signal peptide" evidence="1">
    <location>
        <begin position="1"/>
        <end position="21"/>
    </location>
</feature>
<reference evidence="2 4" key="1">
    <citation type="submission" date="2017-01" db="EMBL/GenBank/DDBJ databases">
        <authorList>
            <person name="Varghese N."/>
            <person name="Submissions S."/>
        </authorList>
    </citation>
    <scope>NUCLEOTIDE SEQUENCE [LARGE SCALE GENOMIC DNA]</scope>
    <source>
        <strain evidence="2 4">ATCC 27950</strain>
    </source>
</reference>
<evidence type="ECO:0000256" key="1">
    <source>
        <dbReference type="SAM" id="SignalP"/>
    </source>
</evidence>
<dbReference type="EMBL" id="FTMF01000002">
    <property type="protein sequence ID" value="SIQ02705.1"/>
    <property type="molecule type" value="Genomic_DNA"/>
</dbReference>
<evidence type="ECO:0000313" key="5">
    <source>
        <dbReference type="Proteomes" id="UP000255231"/>
    </source>
</evidence>
<evidence type="ECO:0000313" key="3">
    <source>
        <dbReference type="EMBL" id="SUX45184.1"/>
    </source>
</evidence>
<dbReference type="Proteomes" id="UP000185725">
    <property type="component" value="Unassembled WGS sequence"/>
</dbReference>
<gene>
    <name evidence="3" type="ORF">NCTC13560_02932</name>
    <name evidence="2" type="ORF">SAMN05421682_10264</name>
</gene>